<reference evidence="2 3" key="1">
    <citation type="submission" date="2023-11" db="EMBL/GenBank/DDBJ databases">
        <title>Draft genome of Azohydromonas lata strain H1 (DSM1123), a polyhydroxyalkanoate producer.</title>
        <authorList>
            <person name="Traversa D."/>
            <person name="D'Addabbo P."/>
            <person name="Pazzani C."/>
            <person name="Manzari C."/>
            <person name="Chiara M."/>
            <person name="Scrascia M."/>
        </authorList>
    </citation>
    <scope>NUCLEOTIDE SEQUENCE [LARGE SCALE GENOMIC DNA]</scope>
    <source>
        <strain evidence="2 3">H1</strain>
    </source>
</reference>
<accession>A0ABU5IM11</accession>
<sequence>MRNTSFPGLHSPAAGFDEPFEVLSACHDRVRRSLDLLQRLAAHVRAHGADTQARDAARDVARYFNVAAPAHHEDEERHVIPPLLGSADARLREAAQRMLADHTRIRASWAALEPLLQALQAGEMPPGLDAAAQDFVDVHDGHLELEDGLAFPGARDLQAAAPDAAQRRLDMGRDMAARRGVKPA</sequence>
<dbReference type="EMBL" id="JAXOJX010000054">
    <property type="protein sequence ID" value="MDZ5459935.1"/>
    <property type="molecule type" value="Genomic_DNA"/>
</dbReference>
<evidence type="ECO:0000259" key="1">
    <source>
        <dbReference type="Pfam" id="PF01814"/>
    </source>
</evidence>
<name>A0ABU5IM11_9BURK</name>
<organism evidence="2 3">
    <name type="scientific">Azohydromonas lata</name>
    <dbReference type="NCBI Taxonomy" id="45677"/>
    <lineage>
        <taxon>Bacteria</taxon>
        <taxon>Pseudomonadati</taxon>
        <taxon>Pseudomonadota</taxon>
        <taxon>Betaproteobacteria</taxon>
        <taxon>Burkholderiales</taxon>
        <taxon>Sphaerotilaceae</taxon>
        <taxon>Azohydromonas</taxon>
    </lineage>
</organism>
<dbReference type="RefSeq" id="WP_322467541.1">
    <property type="nucleotide sequence ID" value="NZ_JAXOJX010000054.1"/>
</dbReference>
<evidence type="ECO:0000313" key="3">
    <source>
        <dbReference type="Proteomes" id="UP001293718"/>
    </source>
</evidence>
<dbReference type="Pfam" id="PF01814">
    <property type="entry name" value="Hemerythrin"/>
    <property type="match status" value="1"/>
</dbReference>
<dbReference type="Gene3D" id="1.20.120.520">
    <property type="entry name" value="nmb1532 protein domain like"/>
    <property type="match status" value="1"/>
</dbReference>
<comment type="caution">
    <text evidence="2">The sequence shown here is derived from an EMBL/GenBank/DDBJ whole genome shotgun (WGS) entry which is preliminary data.</text>
</comment>
<keyword evidence="3" id="KW-1185">Reference proteome</keyword>
<dbReference type="CDD" id="cd12108">
    <property type="entry name" value="Hr-like"/>
    <property type="match status" value="1"/>
</dbReference>
<dbReference type="Proteomes" id="UP001293718">
    <property type="component" value="Unassembled WGS sequence"/>
</dbReference>
<feature type="domain" description="Hemerythrin-like" evidence="1">
    <location>
        <begin position="20"/>
        <end position="152"/>
    </location>
</feature>
<protein>
    <submittedName>
        <fullName evidence="2">Hemerythrin domain-containing protein</fullName>
    </submittedName>
</protein>
<dbReference type="InterPro" id="IPR012312">
    <property type="entry name" value="Hemerythrin-like"/>
</dbReference>
<gene>
    <name evidence="2" type="ORF">SM757_25460</name>
</gene>
<evidence type="ECO:0000313" key="2">
    <source>
        <dbReference type="EMBL" id="MDZ5459935.1"/>
    </source>
</evidence>
<proteinExistence type="predicted"/>